<dbReference type="InterPro" id="IPR055418">
    <property type="entry name" value="UFD1_N2"/>
</dbReference>
<comment type="caution">
    <text evidence="5">The sequence shown here is derived from an EMBL/GenBank/DDBJ whole genome shotgun (WGS) entry which is preliminary data.</text>
</comment>
<dbReference type="GO" id="GO:0036503">
    <property type="term" value="P:ERAD pathway"/>
    <property type="evidence" value="ECO:0007669"/>
    <property type="project" value="TreeGrafter"/>
</dbReference>
<dbReference type="SUPFAM" id="SSF46934">
    <property type="entry name" value="UBA-like"/>
    <property type="match status" value="1"/>
</dbReference>
<dbReference type="AlphaFoldDB" id="A0A1V9YQB9"/>
<dbReference type="Gene3D" id="3.10.20.90">
    <property type="entry name" value="Phosphatidylinositol 3-kinase Catalytic Subunit, Chain A, domain 1"/>
    <property type="match status" value="1"/>
</dbReference>
<dbReference type="InterPro" id="IPR042299">
    <property type="entry name" value="Ufd1-like_Nn"/>
</dbReference>
<feature type="region of interest" description="Disordered" evidence="3">
    <location>
        <begin position="1"/>
        <end position="30"/>
    </location>
</feature>
<dbReference type="EMBL" id="JNBR01001422">
    <property type="protein sequence ID" value="OQR87837.1"/>
    <property type="molecule type" value="Genomic_DNA"/>
</dbReference>
<dbReference type="InterPro" id="IPR009060">
    <property type="entry name" value="UBA-like_sf"/>
</dbReference>
<dbReference type="InterPro" id="IPR001012">
    <property type="entry name" value="UBX_dom"/>
</dbReference>
<gene>
    <name evidence="5" type="ORF">ACHHYP_07973</name>
</gene>
<dbReference type="Pfam" id="PF03152">
    <property type="entry name" value="UFD1_N1"/>
    <property type="match status" value="1"/>
</dbReference>
<evidence type="ECO:0000313" key="5">
    <source>
        <dbReference type="EMBL" id="OQR87837.1"/>
    </source>
</evidence>
<dbReference type="Gene3D" id="2.40.40.50">
    <property type="entry name" value="Ubiquitin fusion degradation protein UFD1, N-terminal domain"/>
    <property type="match status" value="1"/>
</dbReference>
<dbReference type="InterPro" id="IPR004854">
    <property type="entry name" value="Ufd1-like"/>
</dbReference>
<dbReference type="Pfam" id="PF24842">
    <property type="entry name" value="UFD1_N2"/>
    <property type="match status" value="1"/>
</dbReference>
<dbReference type="Pfam" id="PF00789">
    <property type="entry name" value="UBX"/>
    <property type="match status" value="1"/>
</dbReference>
<evidence type="ECO:0000256" key="1">
    <source>
        <dbReference type="ARBA" id="ARBA00006043"/>
    </source>
</evidence>
<dbReference type="PANTHER" id="PTHR12555">
    <property type="entry name" value="UBIQUITIN FUSION DEGRADATON PROTEIN 1"/>
    <property type="match status" value="1"/>
</dbReference>
<reference evidence="5 6" key="1">
    <citation type="journal article" date="2014" name="Genome Biol. Evol.">
        <title>The secreted proteins of Achlya hypogyna and Thraustotheca clavata identify the ancestral oomycete secretome and reveal gene acquisitions by horizontal gene transfer.</title>
        <authorList>
            <person name="Misner I."/>
            <person name="Blouin N."/>
            <person name="Leonard G."/>
            <person name="Richards T.A."/>
            <person name="Lane C.E."/>
        </authorList>
    </citation>
    <scope>NUCLEOTIDE SEQUENCE [LARGE SCALE GENOMIC DNA]</scope>
    <source>
        <strain evidence="5 6">ATCC 48635</strain>
    </source>
</reference>
<dbReference type="GO" id="GO:0034098">
    <property type="term" value="C:VCP-NPL4-UFD1 AAA ATPase complex"/>
    <property type="evidence" value="ECO:0007669"/>
    <property type="project" value="TreeGrafter"/>
</dbReference>
<dbReference type="CDD" id="cd14319">
    <property type="entry name" value="UBA_NBR1"/>
    <property type="match status" value="1"/>
</dbReference>
<comment type="similarity">
    <text evidence="1">Belongs to the UFD1 family.</text>
</comment>
<proteinExistence type="inferred from homology"/>
<dbReference type="Gene3D" id="3.10.330.10">
    <property type="match status" value="1"/>
</dbReference>
<dbReference type="Proteomes" id="UP000243579">
    <property type="component" value="Unassembled WGS sequence"/>
</dbReference>
<dbReference type="OrthoDB" id="422728at2759"/>
<dbReference type="InterPro" id="IPR055417">
    <property type="entry name" value="UFD1_N1"/>
</dbReference>
<dbReference type="SMART" id="SM00166">
    <property type="entry name" value="UBX"/>
    <property type="match status" value="1"/>
</dbReference>
<name>A0A1V9YQB9_ACHHY</name>
<dbReference type="PROSITE" id="PS50033">
    <property type="entry name" value="UBX"/>
    <property type="match status" value="1"/>
</dbReference>
<dbReference type="Gene3D" id="1.10.8.10">
    <property type="entry name" value="DNA helicase RuvA subunit, C-terminal domain"/>
    <property type="match status" value="1"/>
</dbReference>
<evidence type="ECO:0000259" key="4">
    <source>
        <dbReference type="PROSITE" id="PS50033"/>
    </source>
</evidence>
<evidence type="ECO:0000256" key="2">
    <source>
        <dbReference type="ARBA" id="ARBA00022786"/>
    </source>
</evidence>
<organism evidence="5 6">
    <name type="scientific">Achlya hypogyna</name>
    <name type="common">Oomycete</name>
    <name type="synonym">Protoachlya hypogyna</name>
    <dbReference type="NCBI Taxonomy" id="1202772"/>
    <lineage>
        <taxon>Eukaryota</taxon>
        <taxon>Sar</taxon>
        <taxon>Stramenopiles</taxon>
        <taxon>Oomycota</taxon>
        <taxon>Saprolegniomycetes</taxon>
        <taxon>Saprolegniales</taxon>
        <taxon>Achlyaceae</taxon>
        <taxon>Achlya</taxon>
    </lineage>
</organism>
<protein>
    <recommendedName>
        <fullName evidence="4">UBX domain-containing protein</fullName>
    </recommendedName>
</protein>
<accession>A0A1V9YQB9</accession>
<keyword evidence="2" id="KW-0833">Ubl conjugation pathway</keyword>
<sequence length="483" mass="52770">MDFDVGSRGKKLAKEQEARREAARKKLQKERELREQAEKLRIEMELESQRRKAELLERAAQEELDRLEEERVTGGISYRKTLRAVPIDNDGDKITLPVSALEALNPQNALDMGVLSFELTCPLATTKTHASVLEFVADEGSIGIPPKIAMSLRLMPLDSVDIDVRFVRLAKGQFVQLQPLADGFGDRQLDFKALLERTLKTHTTLTEGDILLVRQGGVTFDVAVRAIRPEPQVKILNVDLEVDVLPSEAVVAKKLAADRAAAAARAAEEATARAAEVLQERQASAAGRLPPEPAAEAPRVKIVVRLPSGSPASRFFAPTDTLQGVFDLVEATTGLAIPFHLVANYPRRVFARAQQTESLTAVGLSARQEALFVELAPAAIPAEAPAVNVAMEEPEEAPVAAAAWIDALARWAARQDAALQSADDFVHGLEPIPAPAGGLHQWDAQLQELAAMGFVNRELNVQILTKYQGRLLRVINYLSELQD</sequence>
<dbReference type="PANTHER" id="PTHR12555:SF13">
    <property type="entry name" value="UBIQUITIN RECOGNITION FACTOR IN ER-ASSOCIATED DEGRADATION PROTEIN 1"/>
    <property type="match status" value="1"/>
</dbReference>
<evidence type="ECO:0000256" key="3">
    <source>
        <dbReference type="SAM" id="MobiDB-lite"/>
    </source>
</evidence>
<feature type="compositionally biased region" description="Basic and acidic residues" evidence="3">
    <location>
        <begin position="12"/>
        <end position="21"/>
    </location>
</feature>
<dbReference type="STRING" id="1202772.A0A1V9YQB9"/>
<dbReference type="InterPro" id="IPR029071">
    <property type="entry name" value="Ubiquitin-like_domsf"/>
</dbReference>
<dbReference type="GO" id="GO:0031593">
    <property type="term" value="F:polyubiquitin modification-dependent protein binding"/>
    <property type="evidence" value="ECO:0007669"/>
    <property type="project" value="TreeGrafter"/>
</dbReference>
<dbReference type="SUPFAM" id="SSF54236">
    <property type="entry name" value="Ubiquitin-like"/>
    <property type="match status" value="1"/>
</dbReference>
<evidence type="ECO:0000313" key="6">
    <source>
        <dbReference type="Proteomes" id="UP000243579"/>
    </source>
</evidence>
<keyword evidence="6" id="KW-1185">Reference proteome</keyword>
<feature type="domain" description="UBX" evidence="4">
    <location>
        <begin position="295"/>
        <end position="372"/>
    </location>
</feature>
<dbReference type="GO" id="GO:0006511">
    <property type="term" value="P:ubiquitin-dependent protein catabolic process"/>
    <property type="evidence" value="ECO:0007669"/>
    <property type="project" value="InterPro"/>
</dbReference>